<dbReference type="Pfam" id="PF11985">
    <property type="entry name" value="Phage_Mu_Gp27"/>
    <property type="match status" value="1"/>
</dbReference>
<keyword evidence="2" id="KW-1185">Reference proteome</keyword>
<accession>A0ABS7AJ05</accession>
<organism evidence="1 2">
    <name type="scientific">Roseomonas alba</name>
    <dbReference type="NCBI Taxonomy" id="2846776"/>
    <lineage>
        <taxon>Bacteria</taxon>
        <taxon>Pseudomonadati</taxon>
        <taxon>Pseudomonadota</taxon>
        <taxon>Alphaproteobacteria</taxon>
        <taxon>Acetobacterales</taxon>
        <taxon>Roseomonadaceae</taxon>
        <taxon>Roseomonas</taxon>
    </lineage>
</organism>
<proteinExistence type="predicted"/>
<reference evidence="1 2" key="1">
    <citation type="submission" date="2021-07" db="EMBL/GenBank/DDBJ databases">
        <authorList>
            <person name="So Y."/>
        </authorList>
    </citation>
    <scope>NUCLEOTIDE SEQUENCE [LARGE SCALE GENOMIC DNA]</scope>
    <source>
        <strain evidence="1 2">HJA6</strain>
    </source>
</reference>
<evidence type="ECO:0000313" key="2">
    <source>
        <dbReference type="Proteomes" id="UP001196565"/>
    </source>
</evidence>
<name>A0ABS7AJ05_9PROT</name>
<dbReference type="EMBL" id="JAHYBZ010000020">
    <property type="protein sequence ID" value="MBW6402045.1"/>
    <property type="molecule type" value="Genomic_DNA"/>
</dbReference>
<dbReference type="RefSeq" id="WP_219766911.1">
    <property type="nucleotide sequence ID" value="NZ_JAHYBZ010000020.1"/>
</dbReference>
<evidence type="ECO:0000313" key="1">
    <source>
        <dbReference type="EMBL" id="MBW6402045.1"/>
    </source>
</evidence>
<sequence>MATRPSTIDRMDPEIREIIGRLRQHGKTIDEIRDHLRTMEIEVSRSALGRHVQSLEKVGERMRRSRAMADALARQVGDTSESKLTSLNIELLHGFVFDFLSSAEDEDEQGTDAKEILRDPKAMKLFSETVERLTKASRHNADFIEQVEKRAADKARREALTQAASEAATKAREAGLSAEAAAQIRRDVLGLRPPAAPDKA</sequence>
<dbReference type="Proteomes" id="UP001196565">
    <property type="component" value="Unassembled WGS sequence"/>
</dbReference>
<protein>
    <submittedName>
        <fullName evidence="1">DUF3486 family protein</fullName>
    </submittedName>
</protein>
<dbReference type="InterPro" id="IPR021874">
    <property type="entry name" value="Phage_Mu_Gp27"/>
</dbReference>
<comment type="caution">
    <text evidence="1">The sequence shown here is derived from an EMBL/GenBank/DDBJ whole genome shotgun (WGS) entry which is preliminary data.</text>
</comment>
<gene>
    <name evidence="1" type="ORF">KPL78_29635</name>
</gene>